<keyword evidence="3" id="KW-1185">Reference proteome</keyword>
<gene>
    <name evidence="2" type="ORF">C6P45_003998</name>
</gene>
<feature type="compositionally biased region" description="Acidic residues" evidence="1">
    <location>
        <begin position="297"/>
        <end position="306"/>
    </location>
</feature>
<evidence type="ECO:0000313" key="3">
    <source>
        <dbReference type="Proteomes" id="UP000750334"/>
    </source>
</evidence>
<feature type="region of interest" description="Disordered" evidence="1">
    <location>
        <begin position="349"/>
        <end position="386"/>
    </location>
</feature>
<dbReference type="AlphaFoldDB" id="A0A9P7BC36"/>
<proteinExistence type="predicted"/>
<dbReference type="Proteomes" id="UP000750334">
    <property type="component" value="Unassembled WGS sequence"/>
</dbReference>
<organism evidence="2 3">
    <name type="scientific">Maudiozyma exigua</name>
    <name type="common">Yeast</name>
    <name type="synonym">Kazachstania exigua</name>
    <dbReference type="NCBI Taxonomy" id="34358"/>
    <lineage>
        <taxon>Eukaryota</taxon>
        <taxon>Fungi</taxon>
        <taxon>Dikarya</taxon>
        <taxon>Ascomycota</taxon>
        <taxon>Saccharomycotina</taxon>
        <taxon>Saccharomycetes</taxon>
        <taxon>Saccharomycetales</taxon>
        <taxon>Saccharomycetaceae</taxon>
        <taxon>Maudiozyma</taxon>
    </lineage>
</organism>
<dbReference type="EMBL" id="PUHR01000047">
    <property type="protein sequence ID" value="KAG0669221.1"/>
    <property type="molecule type" value="Genomic_DNA"/>
</dbReference>
<sequence>MGLDQEKIKKRLSQIELDIDKMNQMIDDNLQLGTGTNKADIVTEEDINEEGDGDDIESEVREVIKDVVENPENNITGVENTVISSTDEKTGLKPETGLQRVVSAAKSIGSAAEEMVDNSMDAAVERSEDNDDNNDMNNTKDEVLEAAETSLEKVVSAAKSIGSAAEEMIDNSIDATVDETAIEEPKGTTILQKVVSGTKSIRSAAEEMIDNSMDAPVESSYNSNNDDDANTANDEVLEAAEISLEKVVSSTKSVESAAEEMIDDSLDAPVATVPVQKPIPAVTDVNDDTEWEEFIEEEEADDDDNNDSNKIILPKHTGHTNTTETDEIIQRITSKRLPSRSFRVISVGSVNPNERNVSRGSNNNNENSSSTAMDTGRITSENDEPTLAKLEQRYDYLTNKTTKLTKEISYLTGMMNQGNLSIDDTKRLKVALTKLQEYLDRKTKERYETGVLLSRHLRRQIDRGENGQFWVGNK</sequence>
<name>A0A9P7BC36_MAUEX</name>
<feature type="compositionally biased region" description="Low complexity" evidence="1">
    <location>
        <begin position="353"/>
        <end position="370"/>
    </location>
</feature>
<comment type="caution">
    <text evidence="2">The sequence shown here is derived from an EMBL/GenBank/DDBJ whole genome shotgun (WGS) entry which is preliminary data.</text>
</comment>
<evidence type="ECO:0000313" key="2">
    <source>
        <dbReference type="EMBL" id="KAG0669221.1"/>
    </source>
</evidence>
<reference evidence="2 3" key="1">
    <citation type="submission" date="2020-11" db="EMBL/GenBank/DDBJ databases">
        <title>Kefir isolates.</title>
        <authorList>
            <person name="Marcisauskas S."/>
            <person name="Kim Y."/>
            <person name="Blasche S."/>
        </authorList>
    </citation>
    <scope>NUCLEOTIDE SEQUENCE [LARGE SCALE GENOMIC DNA]</scope>
    <source>
        <strain evidence="2 3">OG2</strain>
    </source>
</reference>
<feature type="region of interest" description="Disordered" evidence="1">
    <location>
        <begin position="297"/>
        <end position="319"/>
    </location>
</feature>
<dbReference type="OrthoDB" id="3993315at2759"/>
<accession>A0A9P7BC36</accession>
<evidence type="ECO:0000256" key="1">
    <source>
        <dbReference type="SAM" id="MobiDB-lite"/>
    </source>
</evidence>
<protein>
    <submittedName>
        <fullName evidence="2">Uncharacterized protein</fullName>
    </submittedName>
</protein>